<gene>
    <name evidence="4" type="ORF">EJ913_01970</name>
</gene>
<dbReference type="InterPro" id="IPR008922">
    <property type="entry name" value="Di-copper_centre_dom_sf"/>
</dbReference>
<dbReference type="PANTHER" id="PTHR11474:SF76">
    <property type="entry name" value="SHKT DOMAIN-CONTAINING PROTEIN"/>
    <property type="match status" value="1"/>
</dbReference>
<evidence type="ECO:0000259" key="3">
    <source>
        <dbReference type="PROSITE" id="PS00498"/>
    </source>
</evidence>
<dbReference type="GO" id="GO:0046872">
    <property type="term" value="F:metal ion binding"/>
    <property type="evidence" value="ECO:0007669"/>
    <property type="project" value="UniProtKB-KW"/>
</dbReference>
<keyword evidence="5" id="KW-1185">Reference proteome</keyword>
<comment type="caution">
    <text evidence="4">The sequence shown here is derived from an EMBL/GenBank/DDBJ whole genome shotgun (WGS) entry which is preliminary data.</text>
</comment>
<name>A0A433JFE6_9PROT</name>
<dbReference type="PRINTS" id="PR00092">
    <property type="entry name" value="TYROSINASE"/>
</dbReference>
<dbReference type="GO" id="GO:0016491">
    <property type="term" value="F:oxidoreductase activity"/>
    <property type="evidence" value="ECO:0007669"/>
    <property type="project" value="InterPro"/>
</dbReference>
<dbReference type="OrthoDB" id="2874181at2"/>
<dbReference type="Gene3D" id="1.10.1280.10">
    <property type="entry name" value="Di-copper center containing domain from catechol oxidase"/>
    <property type="match status" value="1"/>
</dbReference>
<protein>
    <submittedName>
        <fullName evidence="4">Tyrosinase family protein</fullName>
    </submittedName>
</protein>
<dbReference type="PANTHER" id="PTHR11474">
    <property type="entry name" value="TYROSINASE FAMILY MEMBER"/>
    <property type="match status" value="1"/>
</dbReference>
<dbReference type="PROSITE" id="PS00498">
    <property type="entry name" value="TYROSINASE_2"/>
    <property type="match status" value="1"/>
</dbReference>
<evidence type="ECO:0000313" key="4">
    <source>
        <dbReference type="EMBL" id="RUQ75902.1"/>
    </source>
</evidence>
<dbReference type="Pfam" id="PF00264">
    <property type="entry name" value="Tyrosinase"/>
    <property type="match status" value="1"/>
</dbReference>
<dbReference type="InterPro" id="IPR006311">
    <property type="entry name" value="TAT_signal"/>
</dbReference>
<evidence type="ECO:0000256" key="1">
    <source>
        <dbReference type="ARBA" id="ARBA00022723"/>
    </source>
</evidence>
<keyword evidence="2" id="KW-0186">Copper</keyword>
<accession>A0A433JFE6</accession>
<dbReference type="SUPFAM" id="SSF48056">
    <property type="entry name" value="Di-copper centre-containing domain"/>
    <property type="match status" value="1"/>
</dbReference>
<dbReference type="InterPro" id="IPR002227">
    <property type="entry name" value="Tyrosinase_Cu-bd"/>
</dbReference>
<proteinExistence type="predicted"/>
<dbReference type="InterPro" id="IPR050316">
    <property type="entry name" value="Tyrosinase/Hemocyanin"/>
</dbReference>
<reference evidence="4 5" key="1">
    <citation type="submission" date="2018-12" db="EMBL/GenBank/DDBJ databases">
        <authorList>
            <person name="Yang Y."/>
        </authorList>
    </citation>
    <scope>NUCLEOTIDE SEQUENCE [LARGE SCALE GENOMIC DNA]</scope>
    <source>
        <strain evidence="4 5">GSF71</strain>
    </source>
</reference>
<dbReference type="PROSITE" id="PS51318">
    <property type="entry name" value="TAT"/>
    <property type="match status" value="1"/>
</dbReference>
<dbReference type="Proteomes" id="UP000280346">
    <property type="component" value="Unassembled WGS sequence"/>
</dbReference>
<evidence type="ECO:0000313" key="5">
    <source>
        <dbReference type="Proteomes" id="UP000280346"/>
    </source>
</evidence>
<dbReference type="EMBL" id="RZIJ01000001">
    <property type="protein sequence ID" value="RUQ75902.1"/>
    <property type="molecule type" value="Genomic_DNA"/>
</dbReference>
<sequence>MKVKRREFIVGVSALAGLSAFPVAPVRAAAAKHTRYNVTSEQGKAMLKSYAVAIEKMVNLPPTHPHNWFRNAFVHFMDCPHGNWWFYVWHRGYVGFFEQTVRSLSGNPNFAFPYWDWTQTPEIPEGMFDGVLTPVDKAFQPYTKDLDTFTAYIKPTMQAYWNGLSKAQRQQLDARGYTDFNLLWNDVTGYDPSTGKIVPGNQGFAATERARYLSRDNPKLDDKTAHACSPDVIRAGLAPTLFHSPDVAGSFTSSKTPSHNTMPGKGTSFSVLEGQPHNLVHNGIGGVGPWNPGPYGNMTNFLSPVDPVFFLHHANMDRLWSVWEGKQRKQGLPVLPTDKTELDQLVRERFLFFVRADGTFVTDGKAGDYLSTDRFEYDYAPGFGDGEGMQVAAATARKPGRPVKGTVKAGVGSVTLAGAPTGPVVAAVTVPRSADPTAAREYDVLVNAPAGVTEAGADSPYYAGTVGFFGPAMPGMAHDATFAVPLPQRLQAMTTLNQTNKQASATLEFRLVPAYDKSAAAPAVKAVSVHTL</sequence>
<keyword evidence="1" id="KW-0479">Metal-binding</keyword>
<feature type="domain" description="Tyrosinase copper-binding" evidence="3">
    <location>
        <begin position="306"/>
        <end position="317"/>
    </location>
</feature>
<evidence type="ECO:0000256" key="2">
    <source>
        <dbReference type="ARBA" id="ARBA00023008"/>
    </source>
</evidence>
<organism evidence="4 5">
    <name type="scientific">Azospirillum doebereinerae</name>
    <dbReference type="NCBI Taxonomy" id="92933"/>
    <lineage>
        <taxon>Bacteria</taxon>
        <taxon>Pseudomonadati</taxon>
        <taxon>Pseudomonadota</taxon>
        <taxon>Alphaproteobacteria</taxon>
        <taxon>Rhodospirillales</taxon>
        <taxon>Azospirillaceae</taxon>
        <taxon>Azospirillum</taxon>
    </lineage>
</organism>
<dbReference type="AlphaFoldDB" id="A0A433JFE6"/>